<comment type="subcellular location">
    <subcellularLocation>
        <location evidence="1">Nucleus</location>
    </subcellularLocation>
</comment>
<dbReference type="InterPro" id="IPR019007">
    <property type="entry name" value="Wbp11/ELF5/Saf1_N"/>
</dbReference>
<feature type="compositionally biased region" description="Acidic residues" evidence="3">
    <location>
        <begin position="269"/>
        <end position="282"/>
    </location>
</feature>
<evidence type="ECO:0000313" key="5">
    <source>
        <dbReference type="EMBL" id="CAL8101260.1"/>
    </source>
</evidence>
<dbReference type="PANTHER" id="PTHR13361">
    <property type="entry name" value="WW DOMAIN-BINDING PROTEIN 11"/>
    <property type="match status" value="1"/>
</dbReference>
<reference evidence="5 6" key="1">
    <citation type="submission" date="2024-08" db="EMBL/GenBank/DDBJ databases">
        <authorList>
            <person name="Cucini C."/>
            <person name="Frati F."/>
        </authorList>
    </citation>
    <scope>NUCLEOTIDE SEQUENCE [LARGE SCALE GENOMIC DNA]</scope>
</reference>
<feature type="compositionally biased region" description="Low complexity" evidence="3">
    <location>
        <begin position="375"/>
        <end position="387"/>
    </location>
</feature>
<feature type="compositionally biased region" description="Pro residues" evidence="3">
    <location>
        <begin position="312"/>
        <end position="322"/>
    </location>
</feature>
<keyword evidence="2" id="KW-0539">Nucleus</keyword>
<feature type="compositionally biased region" description="Pro residues" evidence="3">
    <location>
        <begin position="331"/>
        <end position="343"/>
    </location>
</feature>
<feature type="compositionally biased region" description="Low complexity" evidence="3">
    <location>
        <begin position="152"/>
        <end position="162"/>
    </location>
</feature>
<keyword evidence="6" id="KW-1185">Reference proteome</keyword>
<dbReference type="Proteomes" id="UP001642540">
    <property type="component" value="Unassembled WGS sequence"/>
</dbReference>
<evidence type="ECO:0000256" key="2">
    <source>
        <dbReference type="ARBA" id="ARBA00023242"/>
    </source>
</evidence>
<feature type="compositionally biased region" description="Acidic residues" evidence="3">
    <location>
        <begin position="215"/>
        <end position="226"/>
    </location>
</feature>
<dbReference type="PANTHER" id="PTHR13361:SF1">
    <property type="entry name" value="WW DOMAIN-BINDING PROTEIN 11"/>
    <property type="match status" value="1"/>
</dbReference>
<organism evidence="5 6">
    <name type="scientific">Orchesella dallaii</name>
    <dbReference type="NCBI Taxonomy" id="48710"/>
    <lineage>
        <taxon>Eukaryota</taxon>
        <taxon>Metazoa</taxon>
        <taxon>Ecdysozoa</taxon>
        <taxon>Arthropoda</taxon>
        <taxon>Hexapoda</taxon>
        <taxon>Collembola</taxon>
        <taxon>Entomobryomorpha</taxon>
        <taxon>Entomobryoidea</taxon>
        <taxon>Orchesellidae</taxon>
        <taxon>Orchesellinae</taxon>
        <taxon>Orchesella</taxon>
    </lineage>
</organism>
<dbReference type="EMBL" id="CAXLJM020000033">
    <property type="protein sequence ID" value="CAL8101260.1"/>
    <property type="molecule type" value="Genomic_DNA"/>
</dbReference>
<evidence type="ECO:0000259" key="4">
    <source>
        <dbReference type="Pfam" id="PF09429"/>
    </source>
</evidence>
<evidence type="ECO:0000256" key="1">
    <source>
        <dbReference type="ARBA" id="ARBA00004123"/>
    </source>
</evidence>
<feature type="region of interest" description="Disordered" evidence="3">
    <location>
        <begin position="1"/>
        <end position="34"/>
    </location>
</feature>
<feature type="region of interest" description="Disordered" evidence="3">
    <location>
        <begin position="138"/>
        <end position="174"/>
    </location>
</feature>
<feature type="compositionally biased region" description="Polar residues" evidence="3">
    <location>
        <begin position="1"/>
        <end position="11"/>
    </location>
</feature>
<feature type="compositionally biased region" description="Basic and acidic residues" evidence="3">
    <location>
        <begin position="227"/>
        <end position="268"/>
    </location>
</feature>
<name>A0ABP1QFF1_9HEXA</name>
<gene>
    <name evidence="5" type="ORF">ODALV1_LOCUS10785</name>
</gene>
<evidence type="ECO:0000256" key="3">
    <source>
        <dbReference type="SAM" id="MobiDB-lite"/>
    </source>
</evidence>
<sequence>MGRRSVNTTKSGKFMNPTDQARKEARKKELKKNKKQRLLVRTAVLKNKDPGQIIAELDKLDEIEYNPTQAPALAEKVLKDKRKKLKETLDRVMKLYQKEDPSYWSELKRVESDYERRRFHRIQYFDSVKQAENTSVDDIPLPEMIPGGGPVPSGSGSSASVADIPLPGEEDGLPEIHGILKKSSAALAIALPPPTPTFCGREPPGVPVGAPPDLSEMDEYSDEEMEVDRPKSVRFQGEDSSVRESGEKTLSEMDRFMREIEEESKKFMEEEDLQPPGTEEESGGAKPKPAAASSEIVPSAAASILPSIVEPLEPPPSKPDPPVSILSNPMKPAPPPATVPPPASAAVPQFFPPPPPALALGGRMRFPPPPPLPLMRPGFNSMRPPAFGHGGPPGPGPRFRQAPRASVFSSAPQIMKSDTKIVSETMIQAKPQIRSLSADVTRFVPSIIKQKKDDVDKPKRHEYQIGHSQAVARSLIHQQRPPQQSKDDAYAEFMKEMSGLM</sequence>
<proteinExistence type="predicted"/>
<protein>
    <recommendedName>
        <fullName evidence="4">Wbp11/ELF5/Saf1 N-terminal domain-containing protein</fullName>
    </recommendedName>
</protein>
<dbReference type="Pfam" id="PF09429">
    <property type="entry name" value="Wbp11"/>
    <property type="match status" value="1"/>
</dbReference>
<feature type="region of interest" description="Disordered" evidence="3">
    <location>
        <begin position="194"/>
        <end position="402"/>
    </location>
</feature>
<evidence type="ECO:0000313" key="6">
    <source>
        <dbReference type="Proteomes" id="UP001642540"/>
    </source>
</evidence>
<accession>A0ABP1QFF1</accession>
<comment type="caution">
    <text evidence="5">The sequence shown here is derived from an EMBL/GenBank/DDBJ whole genome shotgun (WGS) entry which is preliminary data.</text>
</comment>
<feature type="domain" description="Wbp11/ELF5/Saf1 N-terminal" evidence="4">
    <location>
        <begin position="12"/>
        <end position="94"/>
    </location>
</feature>